<evidence type="ECO:0000256" key="1">
    <source>
        <dbReference type="ARBA" id="ARBA00004370"/>
    </source>
</evidence>
<feature type="domain" description="Beta-lactamase-related" evidence="4">
    <location>
        <begin position="68"/>
        <end position="368"/>
    </location>
</feature>
<dbReference type="RefSeq" id="WP_072613147.1">
    <property type="nucleotide sequence ID" value="NZ_AP017935.1"/>
</dbReference>
<proteinExistence type="predicted"/>
<evidence type="ECO:0000259" key="4">
    <source>
        <dbReference type="Pfam" id="PF00144"/>
    </source>
</evidence>
<dbReference type="PANTHER" id="PTHR46825">
    <property type="entry name" value="D-ALANYL-D-ALANINE-CARBOXYPEPTIDASE/ENDOPEPTIDASE AMPH"/>
    <property type="match status" value="1"/>
</dbReference>
<dbReference type="Pfam" id="PF00144">
    <property type="entry name" value="Beta-lactamase"/>
    <property type="match status" value="1"/>
</dbReference>
<dbReference type="InterPro" id="IPR012338">
    <property type="entry name" value="Beta-lactam/transpept-like"/>
</dbReference>
<dbReference type="SUPFAM" id="SSF56601">
    <property type="entry name" value="beta-lactamase/transpeptidase-like"/>
    <property type="match status" value="1"/>
</dbReference>
<evidence type="ECO:0000256" key="3">
    <source>
        <dbReference type="SAM" id="Phobius"/>
    </source>
</evidence>
<dbReference type="AlphaFoldDB" id="A0A2N9KAL2"/>
<dbReference type="GeneID" id="99673581"/>
<organism evidence="6 7">
    <name type="scientific">Leuconostoc suionicum</name>
    <dbReference type="NCBI Taxonomy" id="1511761"/>
    <lineage>
        <taxon>Bacteria</taxon>
        <taxon>Bacillati</taxon>
        <taxon>Bacillota</taxon>
        <taxon>Bacilli</taxon>
        <taxon>Lactobacillales</taxon>
        <taxon>Lactobacillaceae</taxon>
        <taxon>Leuconostoc</taxon>
    </lineage>
</organism>
<dbReference type="Proteomes" id="UP000239237">
    <property type="component" value="Unassembled WGS sequence"/>
</dbReference>
<dbReference type="Proteomes" id="UP000237923">
    <property type="component" value="Unassembled WGS sequence"/>
</dbReference>
<keyword evidence="3" id="KW-1133">Transmembrane helix</keyword>
<evidence type="ECO:0000256" key="2">
    <source>
        <dbReference type="ARBA" id="ARBA00023136"/>
    </source>
</evidence>
<dbReference type="Gene3D" id="3.40.710.10">
    <property type="entry name" value="DD-peptidase/beta-lactamase superfamily"/>
    <property type="match status" value="1"/>
</dbReference>
<name>A0A2N9KAL2_9LACO</name>
<evidence type="ECO:0000313" key="6">
    <source>
        <dbReference type="EMBL" id="SPE07356.1"/>
    </source>
</evidence>
<sequence length="380" mass="43076">MKRSQKQQFKIRKWSVFLILVCITGLLLWPKRLNNGQYTINPIADNKYSATSMSALKSNISPQNKFAETLDKKLQSENYIGTALIVHHNEIILQKGYGEADEKMHRDNDASTLFQLASIEKAMTAVLIMQQIESGKLSFDTKLSDYYPNVVNANSITIRDLITMTSGLSQHIQPTTFESEKDNIDFSAAHAVKIGEPGTGIGWSYQPVNYRLLAGILMKLTNKTFAVLLNQVFNNTYHLNVRNYQDFINSKHRSIGYDNSYDKAYSEDQVAYNRETGTGNVAMTTGELYHFYRLMIDKVIIKHPSQLWQTRAGETYAAGMYHEGKYLNAHGVLPGFEPTVVISNNGQDAVILLSNQYYKNHSFQPLARELFTKMTAIPTK</sequence>
<dbReference type="EMBL" id="OKQU01000001">
    <property type="protein sequence ID" value="SPE07356.1"/>
    <property type="molecule type" value="Genomic_DNA"/>
</dbReference>
<dbReference type="KEGG" id="lsu:A6B45_02190"/>
<reference evidence="6 7" key="1">
    <citation type="submission" date="2018-02" db="EMBL/GenBank/DDBJ databases">
        <authorList>
            <person name="Cohen D.B."/>
            <person name="Kent A.D."/>
        </authorList>
    </citation>
    <scope>NUCLEOTIDE SEQUENCE [LARGE SCALE GENOMIC DNA]</scope>
    <source>
        <strain evidence="6 7">CECT 9216</strain>
    </source>
</reference>
<accession>A0A2N9KAL2</accession>
<keyword evidence="8" id="KW-1185">Reference proteome</keyword>
<dbReference type="InterPro" id="IPR050491">
    <property type="entry name" value="AmpC-like"/>
</dbReference>
<gene>
    <name evidence="6" type="primary">pbpX</name>
    <name evidence="5" type="ORF">LES8486_01078</name>
    <name evidence="6" type="ORF">LES9216_01225</name>
</gene>
<evidence type="ECO:0000313" key="7">
    <source>
        <dbReference type="Proteomes" id="UP000237923"/>
    </source>
</evidence>
<dbReference type="InterPro" id="IPR001466">
    <property type="entry name" value="Beta-lactam-related"/>
</dbReference>
<protein>
    <submittedName>
        <fullName evidence="6">Penicillin-binding protein PbpX</fullName>
    </submittedName>
</protein>
<dbReference type="PANTHER" id="PTHR46825:SF11">
    <property type="entry name" value="PENICILLIN-BINDING PROTEIN 4"/>
    <property type="match status" value="1"/>
</dbReference>
<keyword evidence="3" id="KW-0812">Transmembrane</keyword>
<comment type="subcellular location">
    <subcellularLocation>
        <location evidence="1">Membrane</location>
    </subcellularLocation>
</comment>
<reference evidence="5 8" key="2">
    <citation type="submission" date="2018-02" db="EMBL/GenBank/DDBJ databases">
        <authorList>
            <person name="Rodrigo-Torres L."/>
            <person name="Arahal R. D."/>
            <person name="Lucena T."/>
        </authorList>
    </citation>
    <scope>NUCLEOTIDE SEQUENCE [LARGE SCALE GENOMIC DNA]</scope>
    <source>
        <strain evidence="5 8">CECT 8486</strain>
    </source>
</reference>
<evidence type="ECO:0000313" key="5">
    <source>
        <dbReference type="EMBL" id="SPD92077.1"/>
    </source>
</evidence>
<evidence type="ECO:0000313" key="8">
    <source>
        <dbReference type="Proteomes" id="UP000239237"/>
    </source>
</evidence>
<keyword evidence="2 3" id="KW-0472">Membrane</keyword>
<dbReference type="GO" id="GO:0016020">
    <property type="term" value="C:membrane"/>
    <property type="evidence" value="ECO:0007669"/>
    <property type="project" value="UniProtKB-SubCell"/>
</dbReference>
<dbReference type="EMBL" id="OKQR01000001">
    <property type="protein sequence ID" value="SPD92077.1"/>
    <property type="molecule type" value="Genomic_DNA"/>
</dbReference>
<feature type="transmembrane region" description="Helical" evidence="3">
    <location>
        <begin position="12"/>
        <end position="29"/>
    </location>
</feature>